<dbReference type="Pfam" id="PF25597">
    <property type="entry name" value="SH3_retrovirus"/>
    <property type="match status" value="1"/>
</dbReference>
<dbReference type="InterPro" id="IPR057670">
    <property type="entry name" value="SH3_retrovirus"/>
</dbReference>
<dbReference type="Pfam" id="PF07727">
    <property type="entry name" value="RVT_2"/>
    <property type="match status" value="1"/>
</dbReference>
<feature type="region of interest" description="Disordered" evidence="2">
    <location>
        <begin position="886"/>
        <end position="998"/>
    </location>
</feature>
<comment type="caution">
    <text evidence="5">The sequence shown here is derived from an EMBL/GenBank/DDBJ whole genome shotgun (WGS) entry which is preliminary data.</text>
</comment>
<feature type="region of interest" description="Disordered" evidence="2">
    <location>
        <begin position="1397"/>
        <end position="1421"/>
    </location>
</feature>
<dbReference type="EMBL" id="BKCJ010006458">
    <property type="protein sequence ID" value="GEU72268.1"/>
    <property type="molecule type" value="Genomic_DNA"/>
</dbReference>
<feature type="compositionally biased region" description="Low complexity" evidence="2">
    <location>
        <begin position="923"/>
        <end position="939"/>
    </location>
</feature>
<evidence type="ECO:0000259" key="4">
    <source>
        <dbReference type="Pfam" id="PF25597"/>
    </source>
</evidence>
<organism evidence="5">
    <name type="scientific">Tanacetum cinerariifolium</name>
    <name type="common">Dalmatian daisy</name>
    <name type="synonym">Chrysanthemum cinerariifolium</name>
    <dbReference type="NCBI Taxonomy" id="118510"/>
    <lineage>
        <taxon>Eukaryota</taxon>
        <taxon>Viridiplantae</taxon>
        <taxon>Streptophyta</taxon>
        <taxon>Embryophyta</taxon>
        <taxon>Tracheophyta</taxon>
        <taxon>Spermatophyta</taxon>
        <taxon>Magnoliopsida</taxon>
        <taxon>eudicotyledons</taxon>
        <taxon>Gunneridae</taxon>
        <taxon>Pentapetalae</taxon>
        <taxon>asterids</taxon>
        <taxon>campanulids</taxon>
        <taxon>Asterales</taxon>
        <taxon>Asteraceae</taxon>
        <taxon>Asteroideae</taxon>
        <taxon>Anthemideae</taxon>
        <taxon>Anthemidinae</taxon>
        <taxon>Tanacetum</taxon>
    </lineage>
</organism>
<feature type="domain" description="Retroviral polymerase SH3-like" evidence="4">
    <location>
        <begin position="69"/>
        <end position="114"/>
    </location>
</feature>
<feature type="compositionally biased region" description="Basic and acidic residues" evidence="2">
    <location>
        <begin position="156"/>
        <end position="197"/>
    </location>
</feature>
<evidence type="ECO:0000256" key="1">
    <source>
        <dbReference type="SAM" id="Coils"/>
    </source>
</evidence>
<sequence length="1605" mass="183075">MLKPVLHVKRESSTEPIAVAVNTVCYVQNRVLVVKPHNKISYELFHGKTPTLSFMRPFGCPVTILNIIEHLGKFGGKVDEGFFVRYSLNSKAFRVFNRRTRIVEENLHIKFSKSTPNVIGSGPYWLFDIDALTRTINYKPIVVCTQSYSFAGIKASDNKDPKSSHDDGSKPSSDDGKKVDEDPSKRNECKDQEKEDNVNSTNNVNIVSSTINITGINEVNADGEIISSELPFDSNMHALEDVSIFNFSNDDEYDGAMADMNNLDTTIQVSPIPTKRIHKDHPLDQVIRDLHSATQTKKMLKNLEKHGTQKGNPCIERSKLDKGYAGRASTIQVTISLDLSGFTKWKKGYRLHQAPRSWYETLSTYLLDNGFQRGRIDKTLFIKRHKGDILLVQVYMDDTIYGSTKKELCIAFKNMMHKKFQMSSMGELTFFLGLQVNQKKDGIFISQDKYVAKFLKKFGFTEVKTASTPMETQKPLLKDEDSEEVDVYMYRNQVNPKVSHLYVVKRIFSAKDKTINEEAQIHAKVDGKKIIVTKSFVRRDLQLVDEGGIDCLPNSTIFEQLALMRKPKRKDTQVPQLSGPTESIADEAIHKELGDRLVRAATIASGLKVEQDSGGGPRCQETMRNTIAQTRFENVFKKSNDSLLVRGNTLQSDEDRMKLNELMDLCTNLQTRVLNLEKTKTTQANKIASLKRRVKKLEKRNRSRTHKLKRLYKVGLTARVESFDNEESLGEDASKLGRKIDAIDADKDITLVSVQDDTEMFDVNDDLGGEEVFVEQEVAGQNENVVKEEISDFATPGIQSTFNESLENVVLAKSSSQPQSTYEAIASLTEFELKKILLDKLEKSKLYRAIEQHKDLYDALAKCYQLNKDLFDYYGKRYSLKRGREDKFKDEDSPAGSDQELKKRKTSKDAEPLRGFKSKESKSSSFKGSKSQSKSSGKSTQAEEPVFKTADTEMPHDQGDDMGNTEDEPNVKEASKHGWFKKPERPPNPNRDWNAGKQVDFRPPRTWIIKMAKARKPPTTFDELMSTPIDYSAYVLHNLKIKNLTQEHLVGPSFNLLKGTCKSRVELEFHFEECYKAVIDKLDWTNPKGHAYPFDLRKHLPLIEDQGHQVVPANYFFNNDLEYPKGRSLSRKYTTSTTKTKAAKYDTIEGIEDMVRWLWILVKVAYDKYAMWGISHWVQNDKAFMDMQATGSPNMMYSPPKESLQEDQKLYKFVEGDFPRLNMRNIEDMLLLFIQKKLSNLERDDLFDLNMALRMVLHDIASSLEMDYFPKIRWSKLDRKRSRIMIKTYGITYNVPNKYKYKTNKGFQSTSKAEDVFQVLLVIKAEGNNGVAVSCVNYLSMVVTDGGYDFSDVIWGGCYRVIIMVNIIPPDHVDEVPVVESNQHDDVPVVPELVLMDEDKDPKEDEFEEEEDPQGEEDDMEIDIEEDENEPELTYPYEEVDPLNPSPSASESEPDDEIEVENPIEHEDETVPASVHEVGESSAAPFLREDSNTLLPGLMGRDINSLFGQMASISRRLYGRETAHALVEKKGKAKDKFYGKLILELGNEVRSSVEQGTTAIKKLVEKLGNTKDKVKCKKVKKELKEAKFSNTFLRMQNERVKRDLY</sequence>
<gene>
    <name evidence="5" type="ORF">Tci_044246</name>
</gene>
<reference evidence="5" key="1">
    <citation type="journal article" date="2019" name="Sci. Rep.">
        <title>Draft genome of Tanacetum cinerariifolium, the natural source of mosquito coil.</title>
        <authorList>
            <person name="Yamashiro T."/>
            <person name="Shiraishi A."/>
            <person name="Satake H."/>
            <person name="Nakayama K."/>
        </authorList>
    </citation>
    <scope>NUCLEOTIDE SEQUENCE</scope>
</reference>
<evidence type="ECO:0000256" key="2">
    <source>
        <dbReference type="SAM" id="MobiDB-lite"/>
    </source>
</evidence>
<feature type="compositionally biased region" description="Basic and acidic residues" evidence="2">
    <location>
        <begin position="907"/>
        <end position="922"/>
    </location>
</feature>
<feature type="compositionally biased region" description="Basic and acidic residues" evidence="2">
    <location>
        <begin position="950"/>
        <end position="959"/>
    </location>
</feature>
<dbReference type="InterPro" id="IPR013103">
    <property type="entry name" value="RVT_2"/>
</dbReference>
<keyword evidence="1" id="KW-0175">Coiled coil</keyword>
<name>A0A6L2MEF4_TANCI</name>
<protein>
    <submittedName>
        <fullName evidence="5">Putative ribonuclease H-like domain-containing protein</fullName>
    </submittedName>
</protein>
<evidence type="ECO:0000259" key="3">
    <source>
        <dbReference type="Pfam" id="PF07727"/>
    </source>
</evidence>
<evidence type="ECO:0000313" key="5">
    <source>
        <dbReference type="EMBL" id="GEU72268.1"/>
    </source>
</evidence>
<feature type="region of interest" description="Disordered" evidence="2">
    <location>
        <begin position="155"/>
        <end position="202"/>
    </location>
</feature>
<feature type="domain" description="Reverse transcriptase Ty1/copia-type" evidence="3">
    <location>
        <begin position="347"/>
        <end position="471"/>
    </location>
</feature>
<feature type="coiled-coil region" evidence="1">
    <location>
        <begin position="659"/>
        <end position="707"/>
    </location>
</feature>
<feature type="compositionally biased region" description="Low complexity" evidence="2">
    <location>
        <begin position="1442"/>
        <end position="1451"/>
    </location>
</feature>
<accession>A0A6L2MEF4</accession>
<proteinExistence type="predicted"/>
<feature type="region of interest" description="Disordered" evidence="2">
    <location>
        <begin position="1436"/>
        <end position="1458"/>
    </location>
</feature>
<feature type="compositionally biased region" description="Basic and acidic residues" evidence="2">
    <location>
        <begin position="969"/>
        <end position="985"/>
    </location>
</feature>